<name>A0A8D8HVX0_CULPI</name>
<dbReference type="EMBL" id="HBUE01330561">
    <property type="protein sequence ID" value="CAG6593091.1"/>
    <property type="molecule type" value="Transcribed_RNA"/>
</dbReference>
<organism evidence="1">
    <name type="scientific">Culex pipiens</name>
    <name type="common">House mosquito</name>
    <dbReference type="NCBI Taxonomy" id="7175"/>
    <lineage>
        <taxon>Eukaryota</taxon>
        <taxon>Metazoa</taxon>
        <taxon>Ecdysozoa</taxon>
        <taxon>Arthropoda</taxon>
        <taxon>Hexapoda</taxon>
        <taxon>Insecta</taxon>
        <taxon>Pterygota</taxon>
        <taxon>Neoptera</taxon>
        <taxon>Endopterygota</taxon>
        <taxon>Diptera</taxon>
        <taxon>Nematocera</taxon>
        <taxon>Culicoidea</taxon>
        <taxon>Culicidae</taxon>
        <taxon>Culicinae</taxon>
        <taxon>Culicini</taxon>
        <taxon>Culex</taxon>
        <taxon>Culex</taxon>
    </lineage>
</organism>
<sequence>MTSLKKQVLFGSESYKHQRPTTYLSTNTYEEVNLKQEAKPKIDQIISIELRIPDRDMAKQIMKRTILLLESTAKNTSSEDERRQALQCVAAIKRDNSFL</sequence>
<dbReference type="AlphaFoldDB" id="A0A8D8HVX0"/>
<dbReference type="EMBL" id="HBUE01223891">
    <property type="protein sequence ID" value="CAG6541020.1"/>
    <property type="molecule type" value="Transcribed_RNA"/>
</dbReference>
<dbReference type="EMBL" id="HBUE01330562">
    <property type="protein sequence ID" value="CAG6593092.1"/>
    <property type="molecule type" value="Transcribed_RNA"/>
</dbReference>
<reference evidence="1" key="1">
    <citation type="submission" date="2021-05" db="EMBL/GenBank/DDBJ databases">
        <authorList>
            <person name="Alioto T."/>
            <person name="Alioto T."/>
            <person name="Gomez Garrido J."/>
        </authorList>
    </citation>
    <scope>NUCLEOTIDE SEQUENCE</scope>
</reference>
<protein>
    <submittedName>
        <fullName evidence="1">(northern house mosquito) hypothetical protein</fullName>
    </submittedName>
</protein>
<dbReference type="EMBL" id="HBUE01074531">
    <property type="protein sequence ID" value="CAG6474338.1"/>
    <property type="molecule type" value="Transcribed_RNA"/>
</dbReference>
<dbReference type="EMBL" id="HBUE01074530">
    <property type="protein sequence ID" value="CAG6474337.1"/>
    <property type="molecule type" value="Transcribed_RNA"/>
</dbReference>
<evidence type="ECO:0000313" key="1">
    <source>
        <dbReference type="EMBL" id="CAG6541021.1"/>
    </source>
</evidence>
<dbReference type="EMBL" id="HBUE01223892">
    <property type="protein sequence ID" value="CAG6541021.1"/>
    <property type="molecule type" value="Transcribed_RNA"/>
</dbReference>
<proteinExistence type="predicted"/>
<accession>A0A8D8HVX0</accession>